<dbReference type="EC" id="2.7.7.41" evidence="6"/>
<feature type="transmembrane region" description="Helical" evidence="24">
    <location>
        <begin position="216"/>
        <end position="235"/>
    </location>
</feature>
<comment type="catalytic activity">
    <reaction evidence="1">
        <text>a 1,2-diacyl-sn-glycero-3-phosphate + CTP + H(+) = a CDP-1,2-diacyl-sn-glycerol + diphosphate</text>
        <dbReference type="Rhea" id="RHEA:16229"/>
        <dbReference type="ChEBI" id="CHEBI:15378"/>
        <dbReference type="ChEBI" id="CHEBI:33019"/>
        <dbReference type="ChEBI" id="CHEBI:37563"/>
        <dbReference type="ChEBI" id="CHEBI:58332"/>
        <dbReference type="ChEBI" id="CHEBI:58608"/>
        <dbReference type="EC" id="2.7.7.41"/>
    </reaction>
</comment>
<evidence type="ECO:0000256" key="21">
    <source>
        <dbReference type="ARBA" id="ARBA00032396"/>
    </source>
</evidence>
<dbReference type="PANTHER" id="PTHR46382">
    <property type="entry name" value="PHOSPHATIDATE CYTIDYLYLTRANSFERASE"/>
    <property type="match status" value="1"/>
</dbReference>
<comment type="subcellular location">
    <subcellularLocation>
        <location evidence="2">Cell membrane</location>
        <topology evidence="2">Multi-pass membrane protein</topology>
    </subcellularLocation>
</comment>
<keyword evidence="8" id="KW-1003">Cell membrane</keyword>
<evidence type="ECO:0000256" key="17">
    <source>
        <dbReference type="ARBA" id="ARBA00023264"/>
    </source>
</evidence>
<evidence type="ECO:0000256" key="2">
    <source>
        <dbReference type="ARBA" id="ARBA00004651"/>
    </source>
</evidence>
<evidence type="ECO:0000256" key="15">
    <source>
        <dbReference type="ARBA" id="ARBA00023136"/>
    </source>
</evidence>
<evidence type="ECO:0000256" key="18">
    <source>
        <dbReference type="ARBA" id="ARBA00029893"/>
    </source>
</evidence>
<evidence type="ECO:0000256" key="10">
    <source>
        <dbReference type="ARBA" id="ARBA00022679"/>
    </source>
</evidence>
<evidence type="ECO:0000256" key="8">
    <source>
        <dbReference type="ARBA" id="ARBA00022475"/>
    </source>
</evidence>
<comment type="caution">
    <text evidence="25">The sequence shown here is derived from an EMBL/GenBank/DDBJ whole genome shotgun (WGS) entry which is preliminary data.</text>
</comment>
<evidence type="ECO:0000256" key="7">
    <source>
        <dbReference type="ARBA" id="ARBA00019373"/>
    </source>
</evidence>
<keyword evidence="17" id="KW-1208">Phospholipid metabolism</keyword>
<evidence type="ECO:0000256" key="4">
    <source>
        <dbReference type="ARBA" id="ARBA00005189"/>
    </source>
</evidence>
<feature type="transmembrane region" description="Helical" evidence="24">
    <location>
        <begin position="7"/>
        <end position="25"/>
    </location>
</feature>
<keyword evidence="9" id="KW-0444">Lipid biosynthesis</keyword>
<comment type="pathway">
    <text evidence="4">Lipid metabolism.</text>
</comment>
<keyword evidence="13 24" id="KW-1133">Transmembrane helix</keyword>
<dbReference type="Pfam" id="PF01148">
    <property type="entry name" value="CTP_transf_1"/>
    <property type="match status" value="1"/>
</dbReference>
<dbReference type="GO" id="GO:0005886">
    <property type="term" value="C:plasma membrane"/>
    <property type="evidence" value="ECO:0007669"/>
    <property type="project" value="UniProtKB-SubCell"/>
</dbReference>
<evidence type="ECO:0000256" key="24">
    <source>
        <dbReference type="SAM" id="Phobius"/>
    </source>
</evidence>
<feature type="transmembrane region" description="Helical" evidence="24">
    <location>
        <begin position="88"/>
        <end position="107"/>
    </location>
</feature>
<evidence type="ECO:0000256" key="22">
    <source>
        <dbReference type="ARBA" id="ARBA00032743"/>
    </source>
</evidence>
<evidence type="ECO:0000256" key="6">
    <source>
        <dbReference type="ARBA" id="ARBA00012487"/>
    </source>
</evidence>
<accession>A0AAJ1IDW0</accession>
<evidence type="ECO:0000256" key="14">
    <source>
        <dbReference type="ARBA" id="ARBA00023098"/>
    </source>
</evidence>
<evidence type="ECO:0000256" key="19">
    <source>
        <dbReference type="ARBA" id="ARBA00031825"/>
    </source>
</evidence>
<evidence type="ECO:0000313" key="25">
    <source>
        <dbReference type="EMBL" id="MDC7225630.1"/>
    </source>
</evidence>
<evidence type="ECO:0000256" key="11">
    <source>
        <dbReference type="ARBA" id="ARBA00022692"/>
    </source>
</evidence>
<keyword evidence="14" id="KW-0443">Lipid metabolism</keyword>
<sequence>MNNLAKRILLAVVALPLLIVLIFILPHNSHLLLNILILALSVIGGLEARNLFTKRKTILSPVKTAIFSGIFPLFSIFIVMGLLSEQMIIPLLAISIGILFMREALMRDKDLIQSVLERLPAYCFLLIFPGFFISFLIRLNIFAESSLMLVIFLTFVFSNDTFAYFSGMLFGQNSRGIFPVSAKKSLAGLIGGLTAAGIAGYIYFIFFPHIFKNNPAFAILTGLGIGFTSVIGDLVESALKRSADEKDSGTLMGGRGGVLDSIDSILFSAPLYYYIMLYMQN</sequence>
<evidence type="ECO:0000313" key="26">
    <source>
        <dbReference type="Proteomes" id="UP001221217"/>
    </source>
</evidence>
<comment type="similarity">
    <text evidence="5">Belongs to the CDS family.</text>
</comment>
<keyword evidence="16" id="KW-0594">Phospholipid biosynthesis</keyword>
<dbReference type="GO" id="GO:0004605">
    <property type="term" value="F:phosphatidate cytidylyltransferase activity"/>
    <property type="evidence" value="ECO:0007669"/>
    <property type="project" value="UniProtKB-EC"/>
</dbReference>
<gene>
    <name evidence="25" type="ORF">PQJ61_02570</name>
</gene>
<feature type="transmembrane region" description="Helical" evidence="24">
    <location>
        <begin position="31"/>
        <end position="52"/>
    </location>
</feature>
<dbReference type="EMBL" id="JAQQAL010000008">
    <property type="protein sequence ID" value="MDC7225630.1"/>
    <property type="molecule type" value="Genomic_DNA"/>
</dbReference>
<evidence type="ECO:0000256" key="9">
    <source>
        <dbReference type="ARBA" id="ARBA00022516"/>
    </source>
</evidence>
<evidence type="ECO:0000256" key="1">
    <source>
        <dbReference type="ARBA" id="ARBA00001698"/>
    </source>
</evidence>
<keyword evidence="11 24" id="KW-0812">Transmembrane</keyword>
<keyword evidence="10 25" id="KW-0808">Transferase</keyword>
<evidence type="ECO:0000256" key="16">
    <source>
        <dbReference type="ARBA" id="ARBA00023209"/>
    </source>
</evidence>
<evidence type="ECO:0000256" key="23">
    <source>
        <dbReference type="ARBA" id="ARBA00033406"/>
    </source>
</evidence>
<reference evidence="25 26" key="1">
    <citation type="submission" date="2022-12" db="EMBL/GenBank/DDBJ databases">
        <title>Metagenome assembled genome from gulf of manar.</title>
        <authorList>
            <person name="Kohli P."/>
            <person name="Pk S."/>
            <person name="Venkata Ramana C."/>
            <person name="Sasikala C."/>
        </authorList>
    </citation>
    <scope>NUCLEOTIDE SEQUENCE [LARGE SCALE GENOMIC DNA]</scope>
    <source>
        <strain evidence="25">JB008</strain>
    </source>
</reference>
<dbReference type="Proteomes" id="UP001221217">
    <property type="component" value="Unassembled WGS sequence"/>
</dbReference>
<evidence type="ECO:0000256" key="5">
    <source>
        <dbReference type="ARBA" id="ARBA00010185"/>
    </source>
</evidence>
<evidence type="ECO:0000256" key="20">
    <source>
        <dbReference type="ARBA" id="ARBA00032253"/>
    </source>
</evidence>
<feature type="transmembrane region" description="Helical" evidence="24">
    <location>
        <begin position="186"/>
        <end position="210"/>
    </location>
</feature>
<name>A0AAJ1IDW0_9SPIO</name>
<evidence type="ECO:0000256" key="3">
    <source>
        <dbReference type="ARBA" id="ARBA00005119"/>
    </source>
</evidence>
<feature type="transmembrane region" description="Helical" evidence="24">
    <location>
        <begin position="256"/>
        <end position="275"/>
    </location>
</feature>
<feature type="transmembrane region" description="Helical" evidence="24">
    <location>
        <begin position="119"/>
        <end position="141"/>
    </location>
</feature>
<comment type="pathway">
    <text evidence="3">Phospholipid metabolism; CDP-diacylglycerol biosynthesis; CDP-diacylglycerol from sn-glycerol 3-phosphate: step 3/3.</text>
</comment>
<feature type="transmembrane region" description="Helical" evidence="24">
    <location>
        <begin position="147"/>
        <end position="165"/>
    </location>
</feature>
<proteinExistence type="inferred from homology"/>
<evidence type="ECO:0000256" key="13">
    <source>
        <dbReference type="ARBA" id="ARBA00022989"/>
    </source>
</evidence>
<dbReference type="GO" id="GO:0016024">
    <property type="term" value="P:CDP-diacylglycerol biosynthetic process"/>
    <property type="evidence" value="ECO:0007669"/>
    <property type="project" value="TreeGrafter"/>
</dbReference>
<evidence type="ECO:0000256" key="12">
    <source>
        <dbReference type="ARBA" id="ARBA00022695"/>
    </source>
</evidence>
<dbReference type="AlphaFoldDB" id="A0AAJ1IDW0"/>
<dbReference type="PANTHER" id="PTHR46382:SF1">
    <property type="entry name" value="PHOSPHATIDATE CYTIDYLYLTRANSFERASE"/>
    <property type="match status" value="1"/>
</dbReference>
<organism evidence="25 26">
    <name type="scientific">Candidatus Thalassospirochaeta sargassi</name>
    <dbReference type="NCBI Taxonomy" id="3119039"/>
    <lineage>
        <taxon>Bacteria</taxon>
        <taxon>Pseudomonadati</taxon>
        <taxon>Spirochaetota</taxon>
        <taxon>Spirochaetia</taxon>
        <taxon>Spirochaetales</taxon>
        <taxon>Spirochaetaceae</taxon>
        <taxon>Candidatus Thalassospirochaeta</taxon>
    </lineage>
</organism>
<keyword evidence="15 24" id="KW-0472">Membrane</keyword>
<keyword evidence="12 25" id="KW-0548">Nucleotidyltransferase</keyword>
<protein>
    <recommendedName>
        <fullName evidence="7">Phosphatidate cytidylyltransferase</fullName>
        <ecNumber evidence="6">2.7.7.41</ecNumber>
    </recommendedName>
    <alternativeName>
        <fullName evidence="20">CDP-DAG synthase</fullName>
    </alternativeName>
    <alternativeName>
        <fullName evidence="22">CDP-DG synthase</fullName>
    </alternativeName>
    <alternativeName>
        <fullName evidence="18">CDP-diacylglycerol synthase</fullName>
    </alternativeName>
    <alternativeName>
        <fullName evidence="21">CDP-diglyceride pyrophosphorylase</fullName>
    </alternativeName>
    <alternativeName>
        <fullName evidence="23">CDP-diglyceride synthase</fullName>
    </alternativeName>
    <alternativeName>
        <fullName evidence="19">CTP:phosphatidate cytidylyltransferase</fullName>
    </alternativeName>
</protein>